<keyword evidence="4" id="KW-1185">Reference proteome</keyword>
<evidence type="ECO:0000313" key="4">
    <source>
        <dbReference type="Proteomes" id="UP000076871"/>
    </source>
</evidence>
<evidence type="ECO:0000313" key="3">
    <source>
        <dbReference type="EMBL" id="KZT08784.1"/>
    </source>
</evidence>
<feature type="region of interest" description="Disordered" evidence="2">
    <location>
        <begin position="469"/>
        <end position="499"/>
    </location>
</feature>
<dbReference type="OrthoDB" id="354769at2759"/>
<dbReference type="RefSeq" id="XP_040766524.1">
    <property type="nucleotide sequence ID" value="XM_040906292.1"/>
</dbReference>
<accession>A0A165FD07</accession>
<dbReference type="EMBL" id="KV427614">
    <property type="protein sequence ID" value="KZT08784.1"/>
    <property type="molecule type" value="Genomic_DNA"/>
</dbReference>
<evidence type="ECO:0000256" key="1">
    <source>
        <dbReference type="ARBA" id="ARBA00009797"/>
    </source>
</evidence>
<feature type="region of interest" description="Disordered" evidence="2">
    <location>
        <begin position="530"/>
        <end position="566"/>
    </location>
</feature>
<comment type="similarity">
    <text evidence="1">Belongs to the EXO5 family.</text>
</comment>
<proteinExistence type="inferred from homology"/>
<dbReference type="GeneID" id="63823321"/>
<name>A0A165FD07_9APHY</name>
<dbReference type="Pfam" id="PF09810">
    <property type="entry name" value="Exo5"/>
    <property type="match status" value="2"/>
</dbReference>
<dbReference type="GO" id="GO:0036297">
    <property type="term" value="P:interstrand cross-link repair"/>
    <property type="evidence" value="ECO:0007669"/>
    <property type="project" value="TreeGrafter"/>
</dbReference>
<evidence type="ECO:0008006" key="5">
    <source>
        <dbReference type="Google" id="ProtNLM"/>
    </source>
</evidence>
<dbReference type="GO" id="GO:0005739">
    <property type="term" value="C:mitochondrion"/>
    <property type="evidence" value="ECO:0007669"/>
    <property type="project" value="TreeGrafter"/>
</dbReference>
<gene>
    <name evidence="3" type="ORF">LAESUDRAFT_697055</name>
</gene>
<feature type="compositionally biased region" description="Acidic residues" evidence="2">
    <location>
        <begin position="553"/>
        <end position="566"/>
    </location>
</feature>
<sequence length="701" mass="78490">MLNSEDEYDEFYTPLEFEDILLAEQMVPDSAETFSEQESQQTIATTPSSDEYAEYDLSEFTAEDFAHIDSMLAAAYSTSESVESRIYYDAPRSGGGGPQIAITLEQNANYSALVKAPEEPQEGGAQATLSPLQRFRRGKWLSVTDLVGPAWCEVQFDYGLRQKRSLKPEKRPESFTTAKGNTITVDKDVAADNYKTTSRGRSVHKVLEREIRPEEVHVEVTTMEERWALRLVNMITSLDSLVELGCCREMPVFGLVHGEVITGIIDELNREVALPPPLPLQPQVDASSDTRYPHKRGSPSTPTKKKKKRSRNTIPRTRYTLHLSDTKTRRSPTLPSDDDTRSSRLQLMLYHRMLSVLLLPSSEAQTNPVPGTTNLQPFDFDALWQRLGVNPSLPFSLSFMQEIGLLDSASAVSSVMTPASSSREDKGASGWCLDDLTAAWRHGVEAINVDGVNTTLTLVYRLQPGVKMSRSRKKRSSSKIQRVRSRSTPITEQEAADIGARMNEPLEPYFGMGDSLPSTVAVSLEEYRKRQKTSAPKGTESADATRDVVSESNSEELSEAAPDEPEAHEDLFAPLTDSGIVADAEEVGTIPTPSEDDDEEPSMTMAELEKEARILGHKQFAVDDKMLDEYLDSILQYWHGERPPVGVEIEHTWRCRTCEYRDGCEWLEQKARERRRLDPAVAATTNAFPGRRSETLYYRPL</sequence>
<dbReference type="FunCoup" id="A0A165FD07">
    <property type="interactions" value="213"/>
</dbReference>
<evidence type="ECO:0000256" key="2">
    <source>
        <dbReference type="SAM" id="MobiDB-lite"/>
    </source>
</evidence>
<organism evidence="3 4">
    <name type="scientific">Laetiporus sulphureus 93-53</name>
    <dbReference type="NCBI Taxonomy" id="1314785"/>
    <lineage>
        <taxon>Eukaryota</taxon>
        <taxon>Fungi</taxon>
        <taxon>Dikarya</taxon>
        <taxon>Basidiomycota</taxon>
        <taxon>Agaricomycotina</taxon>
        <taxon>Agaricomycetes</taxon>
        <taxon>Polyporales</taxon>
        <taxon>Laetiporus</taxon>
    </lineage>
</organism>
<dbReference type="Proteomes" id="UP000076871">
    <property type="component" value="Unassembled WGS sequence"/>
</dbReference>
<dbReference type="AlphaFoldDB" id="A0A165FD07"/>
<feature type="region of interest" description="Disordered" evidence="2">
    <location>
        <begin position="275"/>
        <end position="340"/>
    </location>
</feature>
<feature type="compositionally biased region" description="Basic residues" evidence="2">
    <location>
        <begin position="293"/>
        <end position="311"/>
    </location>
</feature>
<dbReference type="InterPro" id="IPR019190">
    <property type="entry name" value="EXOV"/>
</dbReference>
<dbReference type="GO" id="GO:0005634">
    <property type="term" value="C:nucleus"/>
    <property type="evidence" value="ECO:0007669"/>
    <property type="project" value="TreeGrafter"/>
</dbReference>
<protein>
    <recommendedName>
        <fullName evidence="5">Exonuclease V</fullName>
    </recommendedName>
</protein>
<dbReference type="GO" id="GO:0045145">
    <property type="term" value="F:single-stranded DNA 5'-3' DNA exonuclease activity"/>
    <property type="evidence" value="ECO:0007669"/>
    <property type="project" value="InterPro"/>
</dbReference>
<feature type="compositionally biased region" description="Basic residues" evidence="2">
    <location>
        <begin position="469"/>
        <end position="485"/>
    </location>
</feature>
<dbReference type="InParanoid" id="A0A165FD07"/>
<dbReference type="PANTHER" id="PTHR14464:SF4">
    <property type="entry name" value="EXONUCLEASE V"/>
    <property type="match status" value="1"/>
</dbReference>
<reference evidence="3 4" key="1">
    <citation type="journal article" date="2016" name="Mol. Biol. Evol.">
        <title>Comparative Genomics of Early-Diverging Mushroom-Forming Fungi Provides Insights into the Origins of Lignocellulose Decay Capabilities.</title>
        <authorList>
            <person name="Nagy L.G."/>
            <person name="Riley R."/>
            <person name="Tritt A."/>
            <person name="Adam C."/>
            <person name="Daum C."/>
            <person name="Floudas D."/>
            <person name="Sun H."/>
            <person name="Yadav J.S."/>
            <person name="Pangilinan J."/>
            <person name="Larsson K.H."/>
            <person name="Matsuura K."/>
            <person name="Barry K."/>
            <person name="Labutti K."/>
            <person name="Kuo R."/>
            <person name="Ohm R.A."/>
            <person name="Bhattacharya S.S."/>
            <person name="Shirouzu T."/>
            <person name="Yoshinaga Y."/>
            <person name="Martin F.M."/>
            <person name="Grigoriev I.V."/>
            <person name="Hibbett D.S."/>
        </authorList>
    </citation>
    <scope>NUCLEOTIDE SEQUENCE [LARGE SCALE GENOMIC DNA]</scope>
    <source>
        <strain evidence="3 4">93-53</strain>
    </source>
</reference>
<dbReference type="PANTHER" id="PTHR14464">
    <property type="entry name" value="EXONUCLEASE V"/>
    <property type="match status" value="1"/>
</dbReference>